<keyword evidence="2" id="KW-1185">Reference proteome</keyword>
<proteinExistence type="predicted"/>
<evidence type="ECO:0000313" key="2">
    <source>
        <dbReference type="Proteomes" id="UP001165960"/>
    </source>
</evidence>
<dbReference type="Proteomes" id="UP001165960">
    <property type="component" value="Unassembled WGS sequence"/>
</dbReference>
<gene>
    <name evidence="1" type="ORF">DSO57_1011031</name>
</gene>
<evidence type="ECO:0000313" key="1">
    <source>
        <dbReference type="EMBL" id="KAJ9058577.1"/>
    </source>
</evidence>
<dbReference type="EMBL" id="QTSX02005717">
    <property type="protein sequence ID" value="KAJ9058577.1"/>
    <property type="molecule type" value="Genomic_DNA"/>
</dbReference>
<protein>
    <submittedName>
        <fullName evidence="1">Uncharacterized protein</fullName>
    </submittedName>
</protein>
<reference evidence="1" key="1">
    <citation type="submission" date="2022-04" db="EMBL/GenBank/DDBJ databases">
        <title>Genome of the entomopathogenic fungus Entomophthora muscae.</title>
        <authorList>
            <person name="Elya C."/>
            <person name="Lovett B.R."/>
            <person name="Lee E."/>
            <person name="Macias A.M."/>
            <person name="Hajek A.E."/>
            <person name="De Bivort B.L."/>
            <person name="Kasson M.T."/>
            <person name="De Fine Licht H.H."/>
            <person name="Stajich J.E."/>
        </authorList>
    </citation>
    <scope>NUCLEOTIDE SEQUENCE</scope>
    <source>
        <strain evidence="1">Berkeley</strain>
    </source>
</reference>
<name>A0ACC2S8R6_9FUNG</name>
<sequence>MAYYQESQLKRARSDCREYRYSHVSISPSVGHFEDESLAFAFASRNELMAESGNTIVQFLDPVQLTCPTHAGGE</sequence>
<comment type="caution">
    <text evidence="1">The sequence shown here is derived from an EMBL/GenBank/DDBJ whole genome shotgun (WGS) entry which is preliminary data.</text>
</comment>
<accession>A0ACC2S8R6</accession>
<organism evidence="1 2">
    <name type="scientific">Entomophthora muscae</name>
    <dbReference type="NCBI Taxonomy" id="34485"/>
    <lineage>
        <taxon>Eukaryota</taxon>
        <taxon>Fungi</taxon>
        <taxon>Fungi incertae sedis</taxon>
        <taxon>Zoopagomycota</taxon>
        <taxon>Entomophthoromycotina</taxon>
        <taxon>Entomophthoromycetes</taxon>
        <taxon>Entomophthorales</taxon>
        <taxon>Entomophthoraceae</taxon>
        <taxon>Entomophthora</taxon>
    </lineage>
</organism>